<evidence type="ECO:0000313" key="1">
    <source>
        <dbReference type="EMBL" id="KAK3008190.1"/>
    </source>
</evidence>
<dbReference type="AlphaFoldDB" id="A0AA89AMM2"/>
<sequence>MKSKEDVSTLTTAQHQRLKELKQKDVRALFTIQQALTGQIFSKIIGANIAKVAWNTLQEEFEGSIKVCIVRFQTLRRDIENIKIKDSETIQDY</sequence>
<dbReference type="PANTHER" id="PTHR35317">
    <property type="entry name" value="OS04G0629600 PROTEIN"/>
    <property type="match status" value="1"/>
</dbReference>
<dbReference type="EMBL" id="JAVXUP010001779">
    <property type="protein sequence ID" value="KAK3008190.1"/>
    <property type="molecule type" value="Genomic_DNA"/>
</dbReference>
<evidence type="ECO:0000313" key="2">
    <source>
        <dbReference type="Proteomes" id="UP001188597"/>
    </source>
</evidence>
<dbReference type="Pfam" id="PF14223">
    <property type="entry name" value="Retrotran_gag_2"/>
    <property type="match status" value="1"/>
</dbReference>
<keyword evidence="2" id="KW-1185">Reference proteome</keyword>
<comment type="caution">
    <text evidence="1">The sequence shown here is derived from an EMBL/GenBank/DDBJ whole genome shotgun (WGS) entry which is preliminary data.</text>
</comment>
<name>A0AA89AMM2_9ASTE</name>
<gene>
    <name evidence="1" type="ORF">RJ639_013920</name>
</gene>
<reference evidence="1" key="1">
    <citation type="submission" date="2022-12" db="EMBL/GenBank/DDBJ databases">
        <title>Draft genome assemblies for two species of Escallonia (Escalloniales).</title>
        <authorList>
            <person name="Chanderbali A."/>
            <person name="Dervinis C."/>
            <person name="Anghel I."/>
            <person name="Soltis D."/>
            <person name="Soltis P."/>
            <person name="Zapata F."/>
        </authorList>
    </citation>
    <scope>NUCLEOTIDE SEQUENCE</scope>
    <source>
        <strain evidence="1">UCBG64.0493</strain>
        <tissue evidence="1">Leaf</tissue>
    </source>
</reference>
<protein>
    <submittedName>
        <fullName evidence="1">Uncharacterized protein</fullName>
    </submittedName>
</protein>
<accession>A0AA89AMM2</accession>
<organism evidence="1 2">
    <name type="scientific">Escallonia herrerae</name>
    <dbReference type="NCBI Taxonomy" id="1293975"/>
    <lineage>
        <taxon>Eukaryota</taxon>
        <taxon>Viridiplantae</taxon>
        <taxon>Streptophyta</taxon>
        <taxon>Embryophyta</taxon>
        <taxon>Tracheophyta</taxon>
        <taxon>Spermatophyta</taxon>
        <taxon>Magnoliopsida</taxon>
        <taxon>eudicotyledons</taxon>
        <taxon>Gunneridae</taxon>
        <taxon>Pentapetalae</taxon>
        <taxon>asterids</taxon>
        <taxon>campanulids</taxon>
        <taxon>Escalloniales</taxon>
        <taxon>Escalloniaceae</taxon>
        <taxon>Escallonia</taxon>
    </lineage>
</organism>
<dbReference type="Proteomes" id="UP001188597">
    <property type="component" value="Unassembled WGS sequence"/>
</dbReference>
<dbReference type="PANTHER" id="PTHR35317:SF35">
    <property type="entry name" value="DUF4219 DOMAIN-CONTAINING PROTEIN"/>
    <property type="match status" value="1"/>
</dbReference>
<proteinExistence type="predicted"/>